<protein>
    <recommendedName>
        <fullName evidence="12 13">DNA primase</fullName>
        <ecNumber evidence="12">2.7.7.101</ecNumber>
    </recommendedName>
</protein>
<dbReference type="FunFam" id="3.40.1360.10:FF:000002">
    <property type="entry name" value="DNA primase"/>
    <property type="match status" value="1"/>
</dbReference>
<comment type="function">
    <text evidence="12 13">RNA polymerase that catalyzes the synthesis of short RNA molecules used as primers for DNA polymerase during DNA replication.</text>
</comment>
<dbReference type="Gene3D" id="1.20.50.20">
    <property type="entry name" value="DnaG, RNA polymerase domain, helical bundle"/>
    <property type="match status" value="1"/>
</dbReference>
<dbReference type="GO" id="GO:0003677">
    <property type="term" value="F:DNA binding"/>
    <property type="evidence" value="ECO:0007669"/>
    <property type="project" value="UniProtKB-KW"/>
</dbReference>
<dbReference type="GO" id="GO:0000428">
    <property type="term" value="C:DNA-directed RNA polymerase complex"/>
    <property type="evidence" value="ECO:0007669"/>
    <property type="project" value="UniProtKB-KW"/>
</dbReference>
<name>A0A3E0U5Y0_9GAMM</name>
<dbReference type="Gene3D" id="3.40.1360.10">
    <property type="match status" value="1"/>
</dbReference>
<comment type="catalytic activity">
    <reaction evidence="12">
        <text>ssDNA + n NTP = ssDNA/pppN(pN)n-1 hybrid + (n-1) diphosphate.</text>
        <dbReference type="EC" id="2.7.7.101"/>
    </reaction>
</comment>
<dbReference type="InterPro" id="IPR006171">
    <property type="entry name" value="TOPRIM_dom"/>
</dbReference>
<evidence type="ECO:0000256" key="8">
    <source>
        <dbReference type="ARBA" id="ARBA00022833"/>
    </source>
</evidence>
<evidence type="ECO:0000256" key="12">
    <source>
        <dbReference type="HAMAP-Rule" id="MF_00974"/>
    </source>
</evidence>
<dbReference type="GO" id="GO:0005737">
    <property type="term" value="C:cytoplasm"/>
    <property type="evidence" value="ECO:0007669"/>
    <property type="project" value="TreeGrafter"/>
</dbReference>
<dbReference type="EMBL" id="QUOT01000001">
    <property type="protein sequence ID" value="REL31997.1"/>
    <property type="molecule type" value="Genomic_DNA"/>
</dbReference>
<dbReference type="NCBIfam" id="TIGR01391">
    <property type="entry name" value="dnaG"/>
    <property type="match status" value="1"/>
</dbReference>
<dbReference type="GO" id="GO:0003899">
    <property type="term" value="F:DNA-directed RNA polymerase activity"/>
    <property type="evidence" value="ECO:0007669"/>
    <property type="project" value="UniProtKB-UniRule"/>
</dbReference>
<feature type="zinc finger region" description="CHC2-type" evidence="12 14">
    <location>
        <begin position="40"/>
        <end position="64"/>
    </location>
</feature>
<dbReference type="Pfam" id="PF01807">
    <property type="entry name" value="Zn_ribbon_DnaG"/>
    <property type="match status" value="1"/>
</dbReference>
<evidence type="ECO:0000259" key="16">
    <source>
        <dbReference type="PROSITE" id="PS50880"/>
    </source>
</evidence>
<feature type="region of interest" description="Disordered" evidence="15">
    <location>
        <begin position="93"/>
        <end position="117"/>
    </location>
</feature>
<keyword evidence="5 12" id="KW-0235">DNA replication</keyword>
<dbReference type="InterPro" id="IPR034151">
    <property type="entry name" value="TOPRIM_DnaG_bac"/>
</dbReference>
<keyword evidence="9" id="KW-0460">Magnesium</keyword>
<keyword evidence="7 12" id="KW-0863">Zinc-finger</keyword>
<dbReference type="InterPro" id="IPR002694">
    <property type="entry name" value="Znf_CHC2"/>
</dbReference>
<dbReference type="InterPro" id="IPR013173">
    <property type="entry name" value="DNA_primase_DnaG_DnaB-bd_dom"/>
</dbReference>
<dbReference type="Pfam" id="PF08275">
    <property type="entry name" value="DNAG_N"/>
    <property type="match status" value="1"/>
</dbReference>
<keyword evidence="3 12" id="KW-0808">Transferase</keyword>
<keyword evidence="11 12" id="KW-0804">Transcription</keyword>
<keyword evidence="18" id="KW-1185">Reference proteome</keyword>
<comment type="subunit">
    <text evidence="12">Monomer. Interacts with DnaB.</text>
</comment>
<dbReference type="SMART" id="SM00766">
    <property type="entry name" value="DnaG_DnaB_bind"/>
    <property type="match status" value="1"/>
</dbReference>
<keyword evidence="2 12" id="KW-0639">Primosome</keyword>
<dbReference type="Gene3D" id="3.90.580.10">
    <property type="entry name" value="Zinc finger, CHC2-type domain"/>
    <property type="match status" value="1"/>
</dbReference>
<dbReference type="InterPro" id="IPR006295">
    <property type="entry name" value="DNA_primase_DnaG"/>
</dbReference>
<dbReference type="Proteomes" id="UP000256899">
    <property type="component" value="Unassembled WGS sequence"/>
</dbReference>
<dbReference type="SMART" id="SM00493">
    <property type="entry name" value="TOPRIM"/>
    <property type="match status" value="1"/>
</dbReference>
<accession>A0A3E0U5Y0</accession>
<evidence type="ECO:0000256" key="2">
    <source>
        <dbReference type="ARBA" id="ARBA00022515"/>
    </source>
</evidence>
<keyword evidence="10 12" id="KW-0238">DNA-binding</keyword>
<gene>
    <name evidence="12" type="primary">dnaG</name>
    <name evidence="17" type="ORF">DXX94_15450</name>
</gene>
<evidence type="ECO:0000256" key="6">
    <source>
        <dbReference type="ARBA" id="ARBA00022723"/>
    </source>
</evidence>
<evidence type="ECO:0000313" key="18">
    <source>
        <dbReference type="Proteomes" id="UP000256899"/>
    </source>
</evidence>
<comment type="cofactor">
    <cofactor evidence="12 13 14">
        <name>Zn(2+)</name>
        <dbReference type="ChEBI" id="CHEBI:29105"/>
    </cofactor>
    <text evidence="12 13 14">Binds 1 zinc ion per monomer.</text>
</comment>
<dbReference type="Gene3D" id="1.10.860.10">
    <property type="entry name" value="DNAb Helicase, Chain A"/>
    <property type="match status" value="1"/>
</dbReference>
<keyword evidence="4 12" id="KW-0548">Nucleotidyltransferase</keyword>
<dbReference type="InterPro" id="IPR019475">
    <property type="entry name" value="DNA_primase_DnaB-bd"/>
</dbReference>
<evidence type="ECO:0000256" key="13">
    <source>
        <dbReference type="PIRNR" id="PIRNR002811"/>
    </source>
</evidence>
<dbReference type="PANTHER" id="PTHR30313">
    <property type="entry name" value="DNA PRIMASE"/>
    <property type="match status" value="1"/>
</dbReference>
<evidence type="ECO:0000256" key="10">
    <source>
        <dbReference type="ARBA" id="ARBA00023125"/>
    </source>
</evidence>
<dbReference type="FunFam" id="3.90.980.10:FF:000001">
    <property type="entry name" value="DNA primase"/>
    <property type="match status" value="1"/>
</dbReference>
<comment type="similarity">
    <text evidence="12 13">Belongs to the DnaG primase family.</text>
</comment>
<reference evidence="18" key="1">
    <citation type="submission" date="2018-08" db="EMBL/GenBank/DDBJ databases">
        <title>Thalassotalea euphylliae genome.</title>
        <authorList>
            <person name="Summers S."/>
            <person name="Rice S.A."/>
            <person name="Freckelton M.L."/>
            <person name="Nedved B.T."/>
            <person name="Hadfield M.G."/>
        </authorList>
    </citation>
    <scope>NUCLEOTIDE SEQUENCE [LARGE SCALE GENOMIC DNA]</scope>
    <source>
        <strain evidence="18">H3</strain>
    </source>
</reference>
<dbReference type="Gene3D" id="3.90.980.10">
    <property type="entry name" value="DNA primase, catalytic core, N-terminal domain"/>
    <property type="match status" value="1"/>
</dbReference>
<feature type="compositionally biased region" description="Basic and acidic residues" evidence="15">
    <location>
        <begin position="97"/>
        <end position="110"/>
    </location>
</feature>
<feature type="domain" description="Toprim" evidence="16">
    <location>
        <begin position="267"/>
        <end position="349"/>
    </location>
</feature>
<evidence type="ECO:0000256" key="14">
    <source>
        <dbReference type="PIRSR" id="PIRSR002811-1"/>
    </source>
</evidence>
<dbReference type="PANTHER" id="PTHR30313:SF2">
    <property type="entry name" value="DNA PRIMASE"/>
    <property type="match status" value="1"/>
</dbReference>
<dbReference type="FunFam" id="3.90.580.10:FF:000001">
    <property type="entry name" value="DNA primase"/>
    <property type="match status" value="1"/>
</dbReference>
<dbReference type="InterPro" id="IPR050219">
    <property type="entry name" value="DnaG_primase"/>
</dbReference>
<keyword evidence="8 12" id="KW-0862">Zinc</keyword>
<evidence type="ECO:0000256" key="3">
    <source>
        <dbReference type="ARBA" id="ARBA00022679"/>
    </source>
</evidence>
<dbReference type="EC" id="2.7.7.101" evidence="12"/>
<proteinExistence type="inferred from homology"/>
<dbReference type="GO" id="GO:0008270">
    <property type="term" value="F:zinc ion binding"/>
    <property type="evidence" value="ECO:0007669"/>
    <property type="project" value="UniProtKB-UniRule"/>
</dbReference>
<dbReference type="RefSeq" id="WP_116017254.1">
    <property type="nucleotide sequence ID" value="NZ_QUOT01000001.1"/>
</dbReference>
<dbReference type="GO" id="GO:1990077">
    <property type="term" value="C:primosome complex"/>
    <property type="evidence" value="ECO:0007669"/>
    <property type="project" value="UniProtKB-KW"/>
</dbReference>
<dbReference type="HAMAP" id="MF_00974">
    <property type="entry name" value="DNA_primase_DnaG"/>
    <property type="match status" value="1"/>
</dbReference>
<organism evidence="17 18">
    <name type="scientific">Thalassotalea euphylliae</name>
    <dbReference type="NCBI Taxonomy" id="1655234"/>
    <lineage>
        <taxon>Bacteria</taxon>
        <taxon>Pseudomonadati</taxon>
        <taxon>Pseudomonadota</taxon>
        <taxon>Gammaproteobacteria</taxon>
        <taxon>Alteromonadales</taxon>
        <taxon>Colwelliaceae</taxon>
        <taxon>Thalassotalea</taxon>
    </lineage>
</organism>
<dbReference type="SUPFAM" id="SSF57783">
    <property type="entry name" value="Zinc beta-ribbon"/>
    <property type="match status" value="1"/>
</dbReference>
<sequence>MAGLIPRQFIDDLLARTDIVELINGRVTLKKAGKNYQACCPFHTEKTPSFSVSPDKQFYHCFGCGEHGNAISFLMEYDRLDFVDAIEELASMQGMEVPREERSHTPEQQRKYQQAQQQKQSDYQLLEQVSRFYQQQLRVASDKDVAINYLKSRGLSGEIAKRFGIGYISDNWDGMMNTFAHNHQLAKQLIDLGMAIESENGRRPYDRFRGRIMFPIREKRGKVIGFGGRVLGDGTPKYLNSPETRIYHKGQELYGLYEAKQANKNLQRLVVVEGYMDVVALAQHGIDYAVASLGTSTTAEQLQTLFRTVNEVICCYDGDRAGREAAWRAMDNALPLVRDGVSLKFVFLPDGEDPDSLVRQQGQQAFEQVLEQAQPLSKFLLENLIAKVDMTSLEGRASLAESFQPFLNKMPASILKESLINEIANNFGTGSEHLAKQLSQASPSPAQAQAKANTPTRTTPARLAIALLLESPALAQTLPNPQVLGQLDQPGVSLLTELLEICTRSPNINSGQIIEMFRDRVEGKQLAKLLCWEHQINADNAEDVFLDSIEKLLNTLVEQRTELLLQKGRLNQLTAQEKRELQALLNEQSL</sequence>
<comment type="caution">
    <text evidence="17">The sequence shown here is derived from an EMBL/GenBank/DDBJ whole genome shotgun (WGS) entry which is preliminary data.</text>
</comment>
<dbReference type="CDD" id="cd03364">
    <property type="entry name" value="TOPRIM_DnaG_primases"/>
    <property type="match status" value="1"/>
</dbReference>
<evidence type="ECO:0000256" key="1">
    <source>
        <dbReference type="ARBA" id="ARBA00022478"/>
    </source>
</evidence>
<dbReference type="InterPro" id="IPR030846">
    <property type="entry name" value="DnaG_bac"/>
</dbReference>
<evidence type="ECO:0000256" key="5">
    <source>
        <dbReference type="ARBA" id="ARBA00022705"/>
    </source>
</evidence>
<dbReference type="SUPFAM" id="SSF117023">
    <property type="entry name" value="DNA primase DnaG, C-terminal domain"/>
    <property type="match status" value="1"/>
</dbReference>
<evidence type="ECO:0000256" key="15">
    <source>
        <dbReference type="SAM" id="MobiDB-lite"/>
    </source>
</evidence>
<dbReference type="SUPFAM" id="SSF56731">
    <property type="entry name" value="DNA primase core"/>
    <property type="match status" value="1"/>
</dbReference>
<dbReference type="InterPro" id="IPR016136">
    <property type="entry name" value="DNA_helicase_N/primase_C"/>
</dbReference>
<dbReference type="Pfam" id="PF08278">
    <property type="entry name" value="DnaG_DnaB_bind"/>
    <property type="match status" value="1"/>
</dbReference>
<dbReference type="Pfam" id="PF10410">
    <property type="entry name" value="DnaB_bind"/>
    <property type="match status" value="1"/>
</dbReference>
<dbReference type="AlphaFoldDB" id="A0A3E0U5Y0"/>
<keyword evidence="6 12" id="KW-0479">Metal-binding</keyword>
<evidence type="ECO:0000256" key="7">
    <source>
        <dbReference type="ARBA" id="ARBA00022771"/>
    </source>
</evidence>
<dbReference type="PROSITE" id="PS50880">
    <property type="entry name" value="TOPRIM"/>
    <property type="match status" value="1"/>
</dbReference>
<keyword evidence="1 12" id="KW-0240">DNA-directed RNA polymerase</keyword>
<dbReference type="Pfam" id="PF13155">
    <property type="entry name" value="Toprim_2"/>
    <property type="match status" value="1"/>
</dbReference>
<dbReference type="InterPro" id="IPR036977">
    <property type="entry name" value="DNA_primase_Znf_CHC2"/>
</dbReference>
<evidence type="ECO:0000256" key="9">
    <source>
        <dbReference type="ARBA" id="ARBA00022842"/>
    </source>
</evidence>
<dbReference type="InterPro" id="IPR037068">
    <property type="entry name" value="DNA_primase_core_N_sf"/>
</dbReference>
<dbReference type="SMART" id="SM00400">
    <property type="entry name" value="ZnF_CHCC"/>
    <property type="match status" value="1"/>
</dbReference>
<dbReference type="GO" id="GO:0006269">
    <property type="term" value="P:DNA replication, synthesis of primer"/>
    <property type="evidence" value="ECO:0007669"/>
    <property type="project" value="UniProtKB-UniRule"/>
</dbReference>
<evidence type="ECO:0000313" key="17">
    <source>
        <dbReference type="EMBL" id="REL31997.1"/>
    </source>
</evidence>
<evidence type="ECO:0000256" key="11">
    <source>
        <dbReference type="ARBA" id="ARBA00023163"/>
    </source>
</evidence>
<evidence type="ECO:0000256" key="4">
    <source>
        <dbReference type="ARBA" id="ARBA00022695"/>
    </source>
</evidence>
<comment type="domain">
    <text evidence="12">Contains an N-terminal zinc-binding domain, a central core domain that contains the primase activity, and a C-terminal DnaB-binding domain.</text>
</comment>
<dbReference type="InterPro" id="IPR013264">
    <property type="entry name" value="DNAG_N"/>
</dbReference>
<dbReference type="PIRSF" id="PIRSF002811">
    <property type="entry name" value="DnaG"/>
    <property type="match status" value="1"/>
</dbReference>